<reference evidence="1" key="1">
    <citation type="submission" date="2020-11" db="EMBL/GenBank/DDBJ databases">
        <authorList>
            <consortium name="DOE Joint Genome Institute"/>
            <person name="Ahrendt S."/>
            <person name="Riley R."/>
            <person name="Andreopoulos W."/>
            <person name="Labutti K."/>
            <person name="Pangilinan J."/>
            <person name="Ruiz-Duenas F.J."/>
            <person name="Barrasa J.M."/>
            <person name="Sanchez-Garcia M."/>
            <person name="Camarero S."/>
            <person name="Miyauchi S."/>
            <person name="Serrano A."/>
            <person name="Linde D."/>
            <person name="Babiker R."/>
            <person name="Drula E."/>
            <person name="Ayuso-Fernandez I."/>
            <person name="Pacheco R."/>
            <person name="Padilla G."/>
            <person name="Ferreira P."/>
            <person name="Barriuso J."/>
            <person name="Kellner H."/>
            <person name="Castanera R."/>
            <person name="Alfaro M."/>
            <person name="Ramirez L."/>
            <person name="Pisabarro A.G."/>
            <person name="Kuo A."/>
            <person name="Tritt A."/>
            <person name="Lipzen A."/>
            <person name="He G."/>
            <person name="Yan M."/>
            <person name="Ng V."/>
            <person name="Cullen D."/>
            <person name="Martin F."/>
            <person name="Rosso M.-N."/>
            <person name="Henrissat B."/>
            <person name="Hibbett D."/>
            <person name="Martinez A.T."/>
            <person name="Grigoriev I.V."/>
        </authorList>
    </citation>
    <scope>NUCLEOTIDE SEQUENCE</scope>
    <source>
        <strain evidence="1">AH 40177</strain>
    </source>
</reference>
<feature type="non-terminal residue" evidence="1">
    <location>
        <position position="200"/>
    </location>
</feature>
<evidence type="ECO:0000313" key="1">
    <source>
        <dbReference type="EMBL" id="KAF9070518.1"/>
    </source>
</evidence>
<dbReference type="AlphaFoldDB" id="A0A9P5U9Z5"/>
<dbReference type="OrthoDB" id="3251442at2759"/>
<proteinExistence type="predicted"/>
<dbReference type="EMBL" id="JADNRY010000040">
    <property type="protein sequence ID" value="KAF9070518.1"/>
    <property type="molecule type" value="Genomic_DNA"/>
</dbReference>
<organism evidence="1 2">
    <name type="scientific">Rhodocollybia butyracea</name>
    <dbReference type="NCBI Taxonomy" id="206335"/>
    <lineage>
        <taxon>Eukaryota</taxon>
        <taxon>Fungi</taxon>
        <taxon>Dikarya</taxon>
        <taxon>Basidiomycota</taxon>
        <taxon>Agaricomycotina</taxon>
        <taxon>Agaricomycetes</taxon>
        <taxon>Agaricomycetidae</taxon>
        <taxon>Agaricales</taxon>
        <taxon>Marasmiineae</taxon>
        <taxon>Omphalotaceae</taxon>
        <taxon>Rhodocollybia</taxon>
    </lineage>
</organism>
<evidence type="ECO:0000313" key="2">
    <source>
        <dbReference type="Proteomes" id="UP000772434"/>
    </source>
</evidence>
<comment type="caution">
    <text evidence="1">The sequence shown here is derived from an EMBL/GenBank/DDBJ whole genome shotgun (WGS) entry which is preliminary data.</text>
</comment>
<sequence>MYLPLFINFTGQSLTEEELATMHHFALKVESHMTDNTFAKLKFAFPNEDIASWKSTKAQAQNLSQFTPEAYDCCVNSCVCYVGSHTSNTHCPYCKEPCFRADGKTACKRFTYLPIIPCLRAYYCSLSMIDKLKYRGAYKPSEDGTVKDVMDGDHYRCLCRKKVVINGEEHSHTFFSDSRDIMFGLSTDGFAPWKRRKKMC</sequence>
<dbReference type="Proteomes" id="UP000772434">
    <property type="component" value="Unassembled WGS sequence"/>
</dbReference>
<accession>A0A9P5U9Z5</accession>
<protein>
    <submittedName>
        <fullName evidence="1">Uncharacterized protein</fullName>
    </submittedName>
</protein>
<gene>
    <name evidence="1" type="ORF">BDP27DRAFT_1220615</name>
</gene>
<name>A0A9P5U9Z5_9AGAR</name>
<keyword evidence="2" id="KW-1185">Reference proteome</keyword>